<evidence type="ECO:0000313" key="4">
    <source>
        <dbReference type="EMBL" id="PYF05138.1"/>
    </source>
</evidence>
<dbReference type="InterPro" id="IPR016163">
    <property type="entry name" value="Ald_DH_C"/>
</dbReference>
<evidence type="ECO:0000256" key="2">
    <source>
        <dbReference type="ARBA" id="ARBA00023002"/>
    </source>
</evidence>
<evidence type="ECO:0000259" key="3">
    <source>
        <dbReference type="Pfam" id="PF00171"/>
    </source>
</evidence>
<accession>A0A318TQ56</accession>
<keyword evidence="2" id="KW-0560">Oxidoreductase</keyword>
<dbReference type="AlphaFoldDB" id="A0A318TQ56"/>
<dbReference type="Gene3D" id="3.40.605.10">
    <property type="entry name" value="Aldehyde Dehydrogenase, Chain A, domain 1"/>
    <property type="match status" value="1"/>
</dbReference>
<dbReference type="GO" id="GO:0008911">
    <property type="term" value="F:lactaldehyde dehydrogenase (NAD+) activity"/>
    <property type="evidence" value="ECO:0007669"/>
    <property type="project" value="TreeGrafter"/>
</dbReference>
<dbReference type="InterPro" id="IPR016161">
    <property type="entry name" value="Ald_DH/histidinol_DH"/>
</dbReference>
<dbReference type="FunFam" id="3.40.605.10:FF:000007">
    <property type="entry name" value="NAD/NADP-dependent betaine aldehyde dehydrogenase"/>
    <property type="match status" value="1"/>
</dbReference>
<protein>
    <submittedName>
        <fullName evidence="4">Acyl-CoA reductase-like NAD-dependent aldehyde dehydrogenase</fullName>
    </submittedName>
</protein>
<proteinExistence type="inferred from homology"/>
<feature type="domain" description="Aldehyde dehydrogenase" evidence="3">
    <location>
        <begin position="12"/>
        <end position="467"/>
    </location>
</feature>
<dbReference type="Proteomes" id="UP000247416">
    <property type="component" value="Unassembled WGS sequence"/>
</dbReference>
<dbReference type="Pfam" id="PF00171">
    <property type="entry name" value="Aldedh"/>
    <property type="match status" value="1"/>
</dbReference>
<reference evidence="4 5" key="1">
    <citation type="submission" date="2018-06" db="EMBL/GenBank/DDBJ databases">
        <title>Genomic Encyclopedia of Archaeal and Bacterial Type Strains, Phase II (KMG-II): from individual species to whole genera.</title>
        <authorList>
            <person name="Goeker M."/>
        </authorList>
    </citation>
    <scope>NUCLEOTIDE SEQUENCE [LARGE SCALE GENOMIC DNA]</scope>
    <source>
        <strain evidence="4 5">KACC 16626</strain>
    </source>
</reference>
<dbReference type="PANTHER" id="PTHR42991:SF1">
    <property type="entry name" value="ALDEHYDE DEHYDROGENASE"/>
    <property type="match status" value="1"/>
</dbReference>
<dbReference type="SUPFAM" id="SSF53720">
    <property type="entry name" value="ALDH-like"/>
    <property type="match status" value="1"/>
</dbReference>
<dbReference type="PANTHER" id="PTHR42991">
    <property type="entry name" value="ALDEHYDE DEHYDROGENASE"/>
    <property type="match status" value="1"/>
</dbReference>
<gene>
    <name evidence="4" type="ORF">BJ095_11912</name>
</gene>
<evidence type="ECO:0000313" key="5">
    <source>
        <dbReference type="Proteomes" id="UP000247416"/>
    </source>
</evidence>
<dbReference type="InterPro" id="IPR016162">
    <property type="entry name" value="Ald_DH_N"/>
</dbReference>
<evidence type="ECO:0000256" key="1">
    <source>
        <dbReference type="ARBA" id="ARBA00009986"/>
    </source>
</evidence>
<dbReference type="EMBL" id="QJTJ01000019">
    <property type="protein sequence ID" value="PYF05138.1"/>
    <property type="molecule type" value="Genomic_DNA"/>
</dbReference>
<dbReference type="Gene3D" id="3.40.309.10">
    <property type="entry name" value="Aldehyde Dehydrogenase, Chain A, domain 2"/>
    <property type="match status" value="1"/>
</dbReference>
<name>A0A318TQ56_9BACL</name>
<organism evidence="4 5">
    <name type="scientific">Ureibacillus chungkukjangi</name>
    <dbReference type="NCBI Taxonomy" id="1202712"/>
    <lineage>
        <taxon>Bacteria</taxon>
        <taxon>Bacillati</taxon>
        <taxon>Bacillota</taxon>
        <taxon>Bacilli</taxon>
        <taxon>Bacillales</taxon>
        <taxon>Caryophanaceae</taxon>
        <taxon>Ureibacillus</taxon>
    </lineage>
</organism>
<dbReference type="RefSeq" id="WP_107935845.1">
    <property type="nucleotide sequence ID" value="NZ_CP085009.1"/>
</dbReference>
<dbReference type="InterPro" id="IPR051020">
    <property type="entry name" value="ALDH-related_metabolic_enz"/>
</dbReference>
<keyword evidence="5" id="KW-1185">Reference proteome</keyword>
<dbReference type="InterPro" id="IPR015590">
    <property type="entry name" value="Aldehyde_DH_dom"/>
</dbReference>
<dbReference type="OrthoDB" id="9762913at2"/>
<comment type="caution">
    <text evidence="4">The sequence shown here is derived from an EMBL/GenBank/DDBJ whole genome shotgun (WGS) entry which is preliminary data.</text>
</comment>
<sequence>MERYGHFINGEWIEAGEVVSVMNKYTGETFGEIYEADEEIVNKAVQNAYDSYETSELSADDRFNIIIKAVTLIEKRKIELAEVLIYEAGKTRKDAVTEIERGISTLRASAEEAKRITGQGVALPNSTDLGKLAFTVRVPVGVVVAITPFNFPFNLTVHKIGPALAAGNAVVLKPAEMTPLIACKLVEIFKEAGLPDGLFNLVNGRGTHTGDYLLKNDLVDMYTFTGSPKVGQLIKSKTGIRKVALELGNNSPNIVHKDVADLKRAAELCVTRGFSNAGQACISVQRIYVHEEVYEQFISYATDFTKSLVPCSEDNPDGDVGPVISEREALRIESWIDEAVQQGAKLVIGGQRKRTQFEPTILADVTQLMRVVCEEVFGPVITIQTYSNIDEVLQKANDSTMGLQVGIFTSNIQIIMKSIRKLKFGGVIVNNVSTYREDAMPYGGVKNSGIGKEGPKYAVLEMTEEKLIVLDA</sequence>
<comment type="similarity">
    <text evidence="1">Belongs to the aldehyde dehydrogenase family.</text>
</comment>